<keyword evidence="3" id="KW-1185">Reference proteome</keyword>
<dbReference type="GO" id="GO:0006352">
    <property type="term" value="P:DNA-templated transcription initiation"/>
    <property type="evidence" value="ECO:0007669"/>
    <property type="project" value="InterPro"/>
</dbReference>
<dbReference type="GO" id="GO:0005669">
    <property type="term" value="C:transcription factor TFIID complex"/>
    <property type="evidence" value="ECO:0007669"/>
    <property type="project" value="InterPro"/>
</dbReference>
<reference evidence="2 3" key="1">
    <citation type="submission" date="2011-08" db="EMBL/GenBank/DDBJ databases">
        <authorList>
            <person name="Liu Z.J."/>
            <person name="Shi F.L."/>
            <person name="Lu J.Q."/>
            <person name="Li M."/>
            <person name="Wang Z.L."/>
        </authorList>
    </citation>
    <scope>NUCLEOTIDE SEQUENCE [LARGE SCALE GENOMIC DNA]</scope>
    <source>
        <strain evidence="2 3">USNM 41457</strain>
    </source>
</reference>
<dbReference type="GO" id="GO:0046982">
    <property type="term" value="F:protein heterodimerization activity"/>
    <property type="evidence" value="ECO:0007669"/>
    <property type="project" value="InterPro"/>
</dbReference>
<dbReference type="Proteomes" id="UP000003163">
    <property type="component" value="Unassembled WGS sequence"/>
</dbReference>
<dbReference type="InParanoid" id="J9D4U6"/>
<comment type="caution">
    <text evidence="2">The sequence shown here is derived from an EMBL/GenBank/DDBJ whole genome shotgun (WGS) entry which is preliminary data.</text>
</comment>
<name>J9D4U6_EDHAE</name>
<evidence type="ECO:0000313" key="2">
    <source>
        <dbReference type="EMBL" id="EJW02841.1"/>
    </source>
</evidence>
<dbReference type="SUPFAM" id="SSF47113">
    <property type="entry name" value="Histone-fold"/>
    <property type="match status" value="1"/>
</dbReference>
<proteinExistence type="predicted"/>
<dbReference type="OMA" id="MQQFSRK"/>
<reference evidence="3" key="2">
    <citation type="submission" date="2015-07" db="EMBL/GenBank/DDBJ databases">
        <title>Contrasting host-pathogen interactions and genome evolution in two generalist and specialist microsporidian pathogens of mosquitoes.</title>
        <authorList>
            <consortium name="The Broad Institute Genomics Platform"/>
            <consortium name="The Broad Institute Genome Sequencing Center for Infectious Disease"/>
            <person name="Cuomo C.A."/>
            <person name="Sanscrainte N.D."/>
            <person name="Goldberg J.M."/>
            <person name="Heiman D."/>
            <person name="Young S."/>
            <person name="Zeng Q."/>
            <person name="Becnel J.J."/>
            <person name="Birren B.W."/>
        </authorList>
    </citation>
    <scope>NUCLEOTIDE SEQUENCE [LARGE SCALE GENOMIC DNA]</scope>
    <source>
        <strain evidence="3">USNM 41457</strain>
    </source>
</reference>
<dbReference type="AlphaFoldDB" id="J9D4U6"/>
<dbReference type="OrthoDB" id="2193432at2759"/>
<dbReference type="Pfam" id="PF03847">
    <property type="entry name" value="TFIID_20kDa"/>
    <property type="match status" value="1"/>
</dbReference>
<dbReference type="InterPro" id="IPR009072">
    <property type="entry name" value="Histone-fold"/>
</dbReference>
<dbReference type="STRING" id="1003232.J9D4U6"/>
<dbReference type="EMBL" id="AFBI03000054">
    <property type="protein sequence ID" value="EJW02841.1"/>
    <property type="molecule type" value="Genomic_DNA"/>
</dbReference>
<gene>
    <name evidence="2" type="ORF">EDEG_02782</name>
</gene>
<sequence length="104" mass="12298">MDRENFFIPKQKMVDLFNRNNKEKIEKEVIQGMQMFSEKFVSDILNRTILFTKHRGSNIITSEDILFTVEKEFDYSFGGRFIKGSKSLPTDDHVEKMAEISRQK</sequence>
<accession>J9D4U6</accession>
<dbReference type="InterPro" id="IPR003228">
    <property type="entry name" value="TFIID_TAF12_dom"/>
</dbReference>
<feature type="domain" description="Transcription initiation factor TFIID subunit 12" evidence="1">
    <location>
        <begin position="10"/>
        <end position="74"/>
    </location>
</feature>
<organism evidence="2 3">
    <name type="scientific">Edhazardia aedis (strain USNM 41457)</name>
    <name type="common">Microsporidian parasite</name>
    <dbReference type="NCBI Taxonomy" id="1003232"/>
    <lineage>
        <taxon>Eukaryota</taxon>
        <taxon>Fungi</taxon>
        <taxon>Fungi incertae sedis</taxon>
        <taxon>Microsporidia</taxon>
        <taxon>Edhazardia</taxon>
    </lineage>
</organism>
<dbReference type="HOGENOM" id="CLU_150177_0_0_1"/>
<protein>
    <recommendedName>
        <fullName evidence="1">Transcription initiation factor TFIID subunit 12 domain-containing protein</fullName>
    </recommendedName>
</protein>
<evidence type="ECO:0000313" key="3">
    <source>
        <dbReference type="Proteomes" id="UP000003163"/>
    </source>
</evidence>
<evidence type="ECO:0000259" key="1">
    <source>
        <dbReference type="Pfam" id="PF03847"/>
    </source>
</evidence>
<dbReference type="VEuPathDB" id="MicrosporidiaDB:EDEG_02782"/>
<dbReference type="Gene3D" id="1.10.20.10">
    <property type="entry name" value="Histone, subunit A"/>
    <property type="match status" value="1"/>
</dbReference>